<proteinExistence type="predicted"/>
<reference evidence="1" key="1">
    <citation type="journal article" date="2015" name="Nature">
        <title>Complex archaea that bridge the gap between prokaryotes and eukaryotes.</title>
        <authorList>
            <person name="Spang A."/>
            <person name="Saw J.H."/>
            <person name="Jorgensen S.L."/>
            <person name="Zaremba-Niedzwiedzka K."/>
            <person name="Martijn J."/>
            <person name="Lind A.E."/>
            <person name="van Eijk R."/>
            <person name="Schleper C."/>
            <person name="Guy L."/>
            <person name="Ettema T.J."/>
        </authorList>
    </citation>
    <scope>NUCLEOTIDE SEQUENCE</scope>
</reference>
<protein>
    <submittedName>
        <fullName evidence="1">Uncharacterized protein</fullName>
    </submittedName>
</protein>
<sequence length="109" mass="12803">MSYEELEKGGSEDSRDKAFKLSTKNAFITGFFLFKENLLYIHAFSSDKKGDFKFLMNEAVKKFSTNKIIFTNILNPEFIFKKLKGFTPFNHYWEIAEEYILCGRGEWVS</sequence>
<organism evidence="1">
    <name type="scientific">marine sediment metagenome</name>
    <dbReference type="NCBI Taxonomy" id="412755"/>
    <lineage>
        <taxon>unclassified sequences</taxon>
        <taxon>metagenomes</taxon>
        <taxon>ecological metagenomes</taxon>
    </lineage>
</organism>
<gene>
    <name evidence="1" type="ORF">LCGC14_1267790</name>
</gene>
<accession>A0A0F9L0V2</accession>
<dbReference type="EMBL" id="LAZR01007085">
    <property type="protein sequence ID" value="KKM87553.1"/>
    <property type="molecule type" value="Genomic_DNA"/>
</dbReference>
<evidence type="ECO:0000313" key="1">
    <source>
        <dbReference type="EMBL" id="KKM87553.1"/>
    </source>
</evidence>
<name>A0A0F9L0V2_9ZZZZ</name>
<comment type="caution">
    <text evidence="1">The sequence shown here is derived from an EMBL/GenBank/DDBJ whole genome shotgun (WGS) entry which is preliminary data.</text>
</comment>
<dbReference type="AlphaFoldDB" id="A0A0F9L0V2"/>